<proteinExistence type="inferred from homology"/>
<keyword evidence="8" id="KW-0732">Signal</keyword>
<keyword evidence="4 7" id="KW-1133">Transmembrane helix</keyword>
<dbReference type="InterPro" id="IPR051753">
    <property type="entry name" value="RA-inducible_GPCR3"/>
</dbReference>
<dbReference type="GO" id="GO:0070062">
    <property type="term" value="C:extracellular exosome"/>
    <property type="evidence" value="ECO:0007669"/>
    <property type="project" value="TreeGrafter"/>
</dbReference>
<evidence type="ECO:0000256" key="8">
    <source>
        <dbReference type="SAM" id="SignalP"/>
    </source>
</evidence>
<dbReference type="Proteomes" id="UP000261540">
    <property type="component" value="Unplaced"/>
</dbReference>
<comment type="similarity">
    <text evidence="2">Belongs to the G-protein coupled receptor 3 family.</text>
</comment>
<keyword evidence="11" id="KW-1185">Reference proteome</keyword>
<feature type="transmembrane region" description="Helical" evidence="7">
    <location>
        <begin position="182"/>
        <end position="205"/>
    </location>
</feature>
<evidence type="ECO:0000256" key="1">
    <source>
        <dbReference type="ARBA" id="ARBA00004141"/>
    </source>
</evidence>
<keyword evidence="5 7" id="KW-0472">Membrane</keyword>
<dbReference type="GO" id="GO:0004930">
    <property type="term" value="F:G protein-coupled receptor activity"/>
    <property type="evidence" value="ECO:0007669"/>
    <property type="project" value="InterPro"/>
</dbReference>
<feature type="transmembrane region" description="Helical" evidence="7">
    <location>
        <begin position="212"/>
        <end position="231"/>
    </location>
</feature>
<accession>A0A3B3QPI1</accession>
<dbReference type="PANTHER" id="PTHR14511">
    <property type="entry name" value="G PROTEIN COUPLED RECEPTOR, CLASS C, GROUP 5"/>
    <property type="match status" value="1"/>
</dbReference>
<sequence length="334" mass="35932">MIVLCFSVSVMAFSLSLFIIMFSLVDSSLAQGKTVPGGYMEVVWGVVAAAGGAALASLILAVVLLWRLRRITDAEVRSGVAPLLLLLATIVGLCTLTATYLLDHNEYVCIARRALWGPLFALCFACLIIQGVQLCWLARGTQSPRRCCIVGLAVALAIMDPEWILLINVVHQGRPACQYEALDFILGCTYLLGLLLLAAACSLCMKKLQAKWRAAWLLATCMSSTLLWAGWMTFHLHGKVALGLTDWDDPVQAVVLVAQAWLLLLLHAAPETHAYLRPSPPCPREASNSGAACPGGHQNGNRDNSVEQPIDLVVIVNEEAVSVASHSAANAHTH</sequence>
<reference evidence="10" key="2">
    <citation type="submission" date="2025-09" db="UniProtKB">
        <authorList>
            <consortium name="Ensembl"/>
        </authorList>
    </citation>
    <scope>IDENTIFICATION</scope>
</reference>
<evidence type="ECO:0000259" key="9">
    <source>
        <dbReference type="Pfam" id="PF00003"/>
    </source>
</evidence>
<keyword evidence="3 7" id="KW-0812">Transmembrane</keyword>
<organism evidence="10 11">
    <name type="scientific">Paramormyrops kingsleyae</name>
    <dbReference type="NCBI Taxonomy" id="1676925"/>
    <lineage>
        <taxon>Eukaryota</taxon>
        <taxon>Metazoa</taxon>
        <taxon>Chordata</taxon>
        <taxon>Craniata</taxon>
        <taxon>Vertebrata</taxon>
        <taxon>Euteleostomi</taxon>
        <taxon>Actinopterygii</taxon>
        <taxon>Neopterygii</taxon>
        <taxon>Teleostei</taxon>
        <taxon>Osteoglossocephala</taxon>
        <taxon>Osteoglossomorpha</taxon>
        <taxon>Osteoglossiformes</taxon>
        <taxon>Mormyridae</taxon>
        <taxon>Paramormyrops</taxon>
    </lineage>
</organism>
<dbReference type="PANTHER" id="PTHR14511:SF9">
    <property type="entry name" value="G-PROTEIN COUPLED RECEPTOR FAMILY C GROUP 5 MEMBER B"/>
    <property type="match status" value="1"/>
</dbReference>
<feature type="transmembrane region" description="Helical" evidence="7">
    <location>
        <begin position="42"/>
        <end position="68"/>
    </location>
</feature>
<feature type="transmembrane region" description="Helical" evidence="7">
    <location>
        <begin position="149"/>
        <end position="170"/>
    </location>
</feature>
<dbReference type="Ensembl" id="ENSPKIT00000031546.1">
    <property type="protein sequence ID" value="ENSPKIP00000007490.1"/>
    <property type="gene ID" value="ENSPKIG00000023364.1"/>
</dbReference>
<dbReference type="Pfam" id="PF00003">
    <property type="entry name" value="7tm_3"/>
    <property type="match status" value="1"/>
</dbReference>
<evidence type="ECO:0000256" key="5">
    <source>
        <dbReference type="ARBA" id="ARBA00023136"/>
    </source>
</evidence>
<dbReference type="AlphaFoldDB" id="A0A3B3QPI1"/>
<feature type="region of interest" description="Disordered" evidence="6">
    <location>
        <begin position="279"/>
        <end position="303"/>
    </location>
</feature>
<dbReference type="GO" id="GO:0030295">
    <property type="term" value="F:protein kinase activator activity"/>
    <property type="evidence" value="ECO:0007669"/>
    <property type="project" value="TreeGrafter"/>
</dbReference>
<evidence type="ECO:0000256" key="3">
    <source>
        <dbReference type="ARBA" id="ARBA00022692"/>
    </source>
</evidence>
<feature type="transmembrane region" description="Helical" evidence="7">
    <location>
        <begin position="80"/>
        <end position="102"/>
    </location>
</feature>
<evidence type="ECO:0000256" key="7">
    <source>
        <dbReference type="SAM" id="Phobius"/>
    </source>
</evidence>
<reference evidence="10" key="1">
    <citation type="submission" date="2025-08" db="UniProtKB">
        <authorList>
            <consortium name="Ensembl"/>
        </authorList>
    </citation>
    <scope>IDENTIFICATION</scope>
</reference>
<dbReference type="GO" id="GO:0043235">
    <property type="term" value="C:receptor complex"/>
    <property type="evidence" value="ECO:0007669"/>
    <property type="project" value="TreeGrafter"/>
</dbReference>
<protein>
    <submittedName>
        <fullName evidence="10">G protein-coupled receptor, class C, group 5, member Ba</fullName>
    </submittedName>
</protein>
<feature type="transmembrane region" description="Helical" evidence="7">
    <location>
        <begin position="251"/>
        <end position="269"/>
    </location>
</feature>
<feature type="domain" description="G-protein coupled receptors family 3 profile" evidence="9">
    <location>
        <begin position="46"/>
        <end position="270"/>
    </location>
</feature>
<feature type="chain" id="PRO_5017229792" evidence="8">
    <location>
        <begin position="31"/>
        <end position="334"/>
    </location>
</feature>
<dbReference type="InterPro" id="IPR017978">
    <property type="entry name" value="GPCR_3_C"/>
</dbReference>
<dbReference type="GeneTree" id="ENSGT00950000182961"/>
<feature type="signal peptide" evidence="8">
    <location>
        <begin position="1"/>
        <end position="30"/>
    </location>
</feature>
<evidence type="ECO:0000313" key="11">
    <source>
        <dbReference type="Proteomes" id="UP000261540"/>
    </source>
</evidence>
<dbReference type="GO" id="GO:0019901">
    <property type="term" value="F:protein kinase binding"/>
    <property type="evidence" value="ECO:0007669"/>
    <property type="project" value="TreeGrafter"/>
</dbReference>
<feature type="transmembrane region" description="Helical" evidence="7">
    <location>
        <begin position="114"/>
        <end position="137"/>
    </location>
</feature>
<name>A0A3B3QPI1_9TELE</name>
<comment type="subcellular location">
    <subcellularLocation>
        <location evidence="1">Membrane</location>
        <topology evidence="1">Multi-pass membrane protein</topology>
    </subcellularLocation>
</comment>
<evidence type="ECO:0000313" key="10">
    <source>
        <dbReference type="Ensembl" id="ENSPKIP00000007490.1"/>
    </source>
</evidence>
<dbReference type="GO" id="GO:0005886">
    <property type="term" value="C:plasma membrane"/>
    <property type="evidence" value="ECO:0007669"/>
    <property type="project" value="TreeGrafter"/>
</dbReference>
<evidence type="ECO:0000256" key="2">
    <source>
        <dbReference type="ARBA" id="ARBA00007242"/>
    </source>
</evidence>
<evidence type="ECO:0000256" key="6">
    <source>
        <dbReference type="SAM" id="MobiDB-lite"/>
    </source>
</evidence>
<evidence type="ECO:0000256" key="4">
    <source>
        <dbReference type="ARBA" id="ARBA00022989"/>
    </source>
</evidence>